<evidence type="ECO:0000313" key="13">
    <source>
        <dbReference type="Proteomes" id="UP000777002"/>
    </source>
</evidence>
<evidence type="ECO:0000259" key="11">
    <source>
        <dbReference type="PROSITE" id="PS51464"/>
    </source>
</evidence>
<evidence type="ECO:0000256" key="4">
    <source>
        <dbReference type="ARBA" id="ARBA00009894"/>
    </source>
</evidence>
<evidence type="ECO:0000256" key="9">
    <source>
        <dbReference type="ARBA" id="ARBA00023277"/>
    </source>
</evidence>
<feature type="binding site" evidence="10">
    <location>
        <position position="172"/>
    </location>
    <ligand>
        <name>substrate</name>
    </ligand>
</feature>
<feature type="binding site" evidence="10">
    <location>
        <position position="180"/>
    </location>
    <ligand>
        <name>Zn(2+)</name>
        <dbReference type="ChEBI" id="CHEBI:29105"/>
    </ligand>
</feature>
<keyword evidence="6 10" id="KW-0479">Metal-binding</keyword>
<comment type="catalytic activity">
    <reaction evidence="1 10">
        <text>2 D-sedoheptulose 7-phosphate = D-glycero-alpha-D-manno-heptose 7-phosphate + D-glycero-beta-D-manno-heptose 7-phosphate</text>
        <dbReference type="Rhea" id="RHEA:27489"/>
        <dbReference type="ChEBI" id="CHEBI:57483"/>
        <dbReference type="ChEBI" id="CHEBI:60203"/>
        <dbReference type="ChEBI" id="CHEBI:60204"/>
        <dbReference type="EC" id="5.3.1.28"/>
    </reaction>
</comment>
<evidence type="ECO:0000256" key="1">
    <source>
        <dbReference type="ARBA" id="ARBA00000348"/>
    </source>
</evidence>
<dbReference type="Gene3D" id="3.40.50.10490">
    <property type="entry name" value="Glucose-6-phosphate isomerase like protein, domain 1"/>
    <property type="match status" value="1"/>
</dbReference>
<dbReference type="InterPro" id="IPR035461">
    <property type="entry name" value="GmhA/DiaA"/>
</dbReference>
<feature type="binding site" evidence="10">
    <location>
        <position position="172"/>
    </location>
    <ligand>
        <name>Zn(2+)</name>
        <dbReference type="ChEBI" id="CHEBI:29105"/>
    </ligand>
</feature>
<dbReference type="SUPFAM" id="SSF53697">
    <property type="entry name" value="SIS domain"/>
    <property type="match status" value="1"/>
</dbReference>
<comment type="subunit">
    <text evidence="10">Homotetramer.</text>
</comment>
<evidence type="ECO:0000256" key="10">
    <source>
        <dbReference type="HAMAP-Rule" id="MF_00067"/>
    </source>
</evidence>
<evidence type="ECO:0000313" key="12">
    <source>
        <dbReference type="EMBL" id="MBM6928725.1"/>
    </source>
</evidence>
<name>A0ABS2GSA6_9BURK</name>
<dbReference type="HAMAP" id="MF_00067">
    <property type="entry name" value="GmhA"/>
    <property type="match status" value="1"/>
</dbReference>
<feature type="binding site" evidence="10">
    <location>
        <position position="65"/>
    </location>
    <ligand>
        <name>substrate</name>
    </ligand>
</feature>
<comment type="subcellular location">
    <subcellularLocation>
        <location evidence="3 10">Cytoplasm</location>
    </subcellularLocation>
</comment>
<feature type="binding site" evidence="10">
    <location>
        <position position="61"/>
    </location>
    <ligand>
        <name>Zn(2+)</name>
        <dbReference type="ChEBI" id="CHEBI:29105"/>
    </ligand>
</feature>
<proteinExistence type="inferred from homology"/>
<sequence>MAKEHVKAALVEARQALDALIAADQTQEAIVQASELMAETIRRGGKILSCGNGGSLCDSMHFAEEMTGRFRSDRPGYAAIAIADASHMSCVGNDYGYRAVFSRYVEAVGRPGDVLLAITTSGTSANVIDAVEAAHKNGMKVVGLTGKFDSPLAQKADVAIVTPAGRWADRVQELHIKCIHILIELVERQLAPENYK</sequence>
<feature type="binding site" evidence="10">
    <location>
        <begin position="93"/>
        <end position="94"/>
    </location>
    <ligand>
        <name>substrate</name>
    </ligand>
</feature>
<dbReference type="EC" id="5.3.1.28" evidence="10"/>
<comment type="function">
    <text evidence="2 10">Catalyzes the isomerization of sedoheptulose 7-phosphate in D-glycero-D-manno-heptose 7-phosphate.</text>
</comment>
<accession>A0ABS2GSA6</accession>
<protein>
    <recommendedName>
        <fullName evidence="10">Phosphoheptose isomerase</fullName>
        <ecNumber evidence="10">5.3.1.28</ecNumber>
    </recommendedName>
    <alternativeName>
        <fullName evidence="10">Sedoheptulose 7-phosphate isomerase</fullName>
    </alternativeName>
</protein>
<keyword evidence="13" id="KW-1185">Reference proteome</keyword>
<keyword evidence="7 10" id="KW-0862">Zinc</keyword>
<dbReference type="PROSITE" id="PS51464">
    <property type="entry name" value="SIS"/>
    <property type="match status" value="1"/>
</dbReference>
<dbReference type="InterPro" id="IPR050099">
    <property type="entry name" value="SIS_GmhA/DiaA_subfam"/>
</dbReference>
<feature type="binding site" evidence="10">
    <location>
        <begin position="119"/>
        <end position="121"/>
    </location>
    <ligand>
        <name>substrate</name>
    </ligand>
</feature>
<feature type="binding site" evidence="10">
    <location>
        <position position="65"/>
    </location>
    <ligand>
        <name>Zn(2+)</name>
        <dbReference type="ChEBI" id="CHEBI:29105"/>
    </ligand>
</feature>
<dbReference type="EMBL" id="JACJKX010000008">
    <property type="protein sequence ID" value="MBM6928725.1"/>
    <property type="molecule type" value="Genomic_DNA"/>
</dbReference>
<gene>
    <name evidence="10 12" type="primary">gmhA</name>
    <name evidence="12" type="ORF">H5985_05505</name>
</gene>
<evidence type="ECO:0000256" key="7">
    <source>
        <dbReference type="ARBA" id="ARBA00022833"/>
    </source>
</evidence>
<evidence type="ECO:0000256" key="6">
    <source>
        <dbReference type="ARBA" id="ARBA00022723"/>
    </source>
</evidence>
<organism evidence="12 13">
    <name type="scientific">Parasutterella secunda</name>
    <dbReference type="NCBI Taxonomy" id="626947"/>
    <lineage>
        <taxon>Bacteria</taxon>
        <taxon>Pseudomonadati</taxon>
        <taxon>Pseudomonadota</taxon>
        <taxon>Betaproteobacteria</taxon>
        <taxon>Burkholderiales</taxon>
        <taxon>Sutterellaceae</taxon>
        <taxon>Parasutterella</taxon>
    </lineage>
</organism>
<comment type="pathway">
    <text evidence="10">Carbohydrate biosynthesis; D-glycero-D-manno-heptose 7-phosphate biosynthesis; D-glycero-alpha-D-manno-heptose 7-phosphate and D-glycero-beta-D-manno-heptose 7-phosphate from sedoheptulose 7-phosphate: step 1/1.</text>
</comment>
<dbReference type="NCBIfam" id="TIGR00441">
    <property type="entry name" value="gmhA"/>
    <property type="match status" value="1"/>
</dbReference>
<evidence type="ECO:0000256" key="3">
    <source>
        <dbReference type="ARBA" id="ARBA00004496"/>
    </source>
</evidence>
<feature type="domain" description="SIS" evidence="11">
    <location>
        <begin position="37"/>
        <end position="196"/>
    </location>
</feature>
<evidence type="ECO:0000256" key="8">
    <source>
        <dbReference type="ARBA" id="ARBA00023235"/>
    </source>
</evidence>
<dbReference type="GO" id="GO:0016853">
    <property type="term" value="F:isomerase activity"/>
    <property type="evidence" value="ECO:0007669"/>
    <property type="project" value="UniProtKB-KW"/>
</dbReference>
<dbReference type="Pfam" id="PF13580">
    <property type="entry name" value="SIS_2"/>
    <property type="match status" value="1"/>
</dbReference>
<evidence type="ECO:0000256" key="5">
    <source>
        <dbReference type="ARBA" id="ARBA00022490"/>
    </source>
</evidence>
<dbReference type="Proteomes" id="UP000777002">
    <property type="component" value="Unassembled WGS sequence"/>
</dbReference>
<keyword evidence="9 10" id="KW-0119">Carbohydrate metabolism</keyword>
<dbReference type="PANTHER" id="PTHR30390">
    <property type="entry name" value="SEDOHEPTULOSE 7-PHOSPHATE ISOMERASE / DNAA INITIATOR-ASSOCIATING FACTOR FOR REPLICATION INITIATION"/>
    <property type="match status" value="1"/>
</dbReference>
<comment type="similarity">
    <text evidence="4 10">Belongs to the SIS family. GmhA subfamily.</text>
</comment>
<dbReference type="CDD" id="cd05006">
    <property type="entry name" value="SIS_GmhA"/>
    <property type="match status" value="1"/>
</dbReference>
<dbReference type="InterPro" id="IPR004515">
    <property type="entry name" value="Phosphoheptose_Isoase"/>
</dbReference>
<dbReference type="RefSeq" id="WP_205050313.1">
    <property type="nucleotide sequence ID" value="NZ_JACJKX010000008.1"/>
</dbReference>
<keyword evidence="8 10" id="KW-0413">Isomerase</keyword>
<dbReference type="InterPro" id="IPR046348">
    <property type="entry name" value="SIS_dom_sf"/>
</dbReference>
<evidence type="ECO:0000256" key="2">
    <source>
        <dbReference type="ARBA" id="ARBA00003172"/>
    </source>
</evidence>
<reference evidence="12 13" key="1">
    <citation type="journal article" date="2021" name="Sci. Rep.">
        <title>The distribution of antibiotic resistance genes in chicken gut microbiota commensals.</title>
        <authorList>
            <person name="Juricova H."/>
            <person name="Matiasovicova J."/>
            <person name="Kubasova T."/>
            <person name="Cejkova D."/>
            <person name="Rychlik I."/>
        </authorList>
    </citation>
    <scope>NUCLEOTIDE SEQUENCE [LARGE SCALE GENOMIC DNA]</scope>
    <source>
        <strain evidence="12 13">An562</strain>
    </source>
</reference>
<keyword evidence="5 10" id="KW-0963">Cytoplasm</keyword>
<comment type="miscellaneous">
    <text evidence="10">The reaction produces a racemic mixture of D-glycero-alpha-D-manno-heptose 7-phosphate and D-glycero-beta-D-manno-heptose 7-phosphate.</text>
</comment>
<feature type="binding site" evidence="10">
    <location>
        <begin position="52"/>
        <end position="54"/>
    </location>
    <ligand>
        <name>substrate</name>
    </ligand>
</feature>
<comment type="caution">
    <text evidence="12">The sequence shown here is derived from an EMBL/GenBank/DDBJ whole genome shotgun (WGS) entry which is preliminary data.</text>
</comment>
<dbReference type="InterPro" id="IPR001347">
    <property type="entry name" value="SIS_dom"/>
</dbReference>
<feature type="binding site" evidence="10">
    <location>
        <position position="124"/>
    </location>
    <ligand>
        <name>substrate</name>
    </ligand>
</feature>
<comment type="cofactor">
    <cofactor evidence="10">
        <name>Zn(2+)</name>
        <dbReference type="ChEBI" id="CHEBI:29105"/>
    </cofactor>
    <text evidence="10">Binds 1 zinc ion per subunit.</text>
</comment>
<dbReference type="PANTHER" id="PTHR30390:SF7">
    <property type="entry name" value="PHOSPHOHEPTOSE ISOMERASE"/>
    <property type="match status" value="1"/>
</dbReference>